<dbReference type="EMBL" id="BKCP01007181">
    <property type="protein sequence ID" value="GER45305.1"/>
    <property type="molecule type" value="Genomic_DNA"/>
</dbReference>
<comment type="caution">
    <text evidence="2">The sequence shown here is derived from an EMBL/GenBank/DDBJ whole genome shotgun (WGS) entry which is preliminary data.</text>
</comment>
<dbReference type="GO" id="GO:0003743">
    <property type="term" value="F:translation initiation factor activity"/>
    <property type="evidence" value="ECO:0007669"/>
    <property type="project" value="UniProtKB-KW"/>
</dbReference>
<proteinExistence type="predicted"/>
<feature type="region of interest" description="Disordered" evidence="1">
    <location>
        <begin position="132"/>
        <end position="190"/>
    </location>
</feature>
<evidence type="ECO:0000313" key="3">
    <source>
        <dbReference type="Proteomes" id="UP000325081"/>
    </source>
</evidence>
<protein>
    <submittedName>
        <fullName evidence="2">Eukaryotic translation initiation factor 4G</fullName>
    </submittedName>
</protein>
<reference evidence="3" key="1">
    <citation type="journal article" date="2019" name="Curr. Biol.">
        <title>Genome Sequence of Striga asiatica Provides Insight into the Evolution of Plant Parasitism.</title>
        <authorList>
            <person name="Yoshida S."/>
            <person name="Kim S."/>
            <person name="Wafula E.K."/>
            <person name="Tanskanen J."/>
            <person name="Kim Y.M."/>
            <person name="Honaas L."/>
            <person name="Yang Z."/>
            <person name="Spallek T."/>
            <person name="Conn C.E."/>
            <person name="Ichihashi Y."/>
            <person name="Cheong K."/>
            <person name="Cui S."/>
            <person name="Der J.P."/>
            <person name="Gundlach H."/>
            <person name="Jiao Y."/>
            <person name="Hori C."/>
            <person name="Ishida J.K."/>
            <person name="Kasahara H."/>
            <person name="Kiba T."/>
            <person name="Kim M.S."/>
            <person name="Koo N."/>
            <person name="Laohavisit A."/>
            <person name="Lee Y.H."/>
            <person name="Lumba S."/>
            <person name="McCourt P."/>
            <person name="Mortimer J.C."/>
            <person name="Mutuku J.M."/>
            <person name="Nomura T."/>
            <person name="Sasaki-Sekimoto Y."/>
            <person name="Seto Y."/>
            <person name="Wang Y."/>
            <person name="Wakatake T."/>
            <person name="Sakakibara H."/>
            <person name="Demura T."/>
            <person name="Yamaguchi S."/>
            <person name="Yoneyama K."/>
            <person name="Manabe R.I."/>
            <person name="Nelson D.C."/>
            <person name="Schulman A.H."/>
            <person name="Timko M.P."/>
            <person name="dePamphilis C.W."/>
            <person name="Choi D."/>
            <person name="Shirasu K."/>
        </authorList>
    </citation>
    <scope>NUCLEOTIDE SEQUENCE [LARGE SCALE GENOMIC DNA]</scope>
    <source>
        <strain evidence="3">cv. UVA1</strain>
    </source>
</reference>
<name>A0A5A7QIZ3_STRAF</name>
<accession>A0A5A7QIZ3</accession>
<feature type="compositionally biased region" description="Pro residues" evidence="1">
    <location>
        <begin position="150"/>
        <end position="161"/>
    </location>
</feature>
<dbReference type="Proteomes" id="UP000325081">
    <property type="component" value="Unassembled WGS sequence"/>
</dbReference>
<evidence type="ECO:0000313" key="2">
    <source>
        <dbReference type="EMBL" id="GER45305.1"/>
    </source>
</evidence>
<organism evidence="2 3">
    <name type="scientific">Striga asiatica</name>
    <name type="common">Asiatic witchweed</name>
    <name type="synonym">Buchnera asiatica</name>
    <dbReference type="NCBI Taxonomy" id="4170"/>
    <lineage>
        <taxon>Eukaryota</taxon>
        <taxon>Viridiplantae</taxon>
        <taxon>Streptophyta</taxon>
        <taxon>Embryophyta</taxon>
        <taxon>Tracheophyta</taxon>
        <taxon>Spermatophyta</taxon>
        <taxon>Magnoliopsida</taxon>
        <taxon>eudicotyledons</taxon>
        <taxon>Gunneridae</taxon>
        <taxon>Pentapetalae</taxon>
        <taxon>asterids</taxon>
        <taxon>lamiids</taxon>
        <taxon>Lamiales</taxon>
        <taxon>Orobanchaceae</taxon>
        <taxon>Buchnereae</taxon>
        <taxon>Striga</taxon>
    </lineage>
</organism>
<sequence>MLQRVLHVTTNPTMLEKLLWREKQAVAYTHDFNILAFFVTVQESFDSTAIRPDFSSGHIWHVAHRVLDVLTRGAFCFSLEGSASWLVSLWNLPAGTRRRHLSILFRPCIRRARRTAPHRPTRPLRRRLDSLARRNISPSAAGVPRRHPQIPHPLHPFPPRLHPPRRQHLPTPAPLLLRPRRQGPRPRQRRVQIDPRHAHLGPRLRQGHVRYGRAALQLLAPGGVHPEPPVHRQAQAKLHVLVFFFFLRRRLLVLGRALAAYFRESAEQIDYFSVFLSSLHLIVVRARERVAIFGGDKPKFQLGLTLFAGENG</sequence>
<dbReference type="AlphaFoldDB" id="A0A5A7QIZ3"/>
<feature type="compositionally biased region" description="Basic residues" evidence="1">
    <location>
        <begin position="178"/>
        <end position="190"/>
    </location>
</feature>
<evidence type="ECO:0000256" key="1">
    <source>
        <dbReference type="SAM" id="MobiDB-lite"/>
    </source>
</evidence>
<gene>
    <name evidence="2" type="ORF">STAS_22249</name>
</gene>
<keyword evidence="2" id="KW-0396">Initiation factor</keyword>
<keyword evidence="3" id="KW-1185">Reference proteome</keyword>
<keyword evidence="2" id="KW-0648">Protein biosynthesis</keyword>